<accession>A0A841GK00</accession>
<evidence type="ECO:0000313" key="3">
    <source>
        <dbReference type="Proteomes" id="UP000582837"/>
    </source>
</evidence>
<keyword evidence="3" id="KW-1185">Reference proteome</keyword>
<dbReference type="EMBL" id="JACHIA010000001">
    <property type="protein sequence ID" value="MBB6069041.1"/>
    <property type="molecule type" value="Genomic_DNA"/>
</dbReference>
<dbReference type="RefSeq" id="WP_170031763.1">
    <property type="nucleotide sequence ID" value="NZ_JABDTL010000001.1"/>
</dbReference>
<dbReference type="AlphaFoldDB" id="A0A841GK00"/>
<proteinExistence type="predicted"/>
<dbReference type="Proteomes" id="UP000582837">
    <property type="component" value="Unassembled WGS sequence"/>
</dbReference>
<reference evidence="2 3" key="1">
    <citation type="submission" date="2020-08" db="EMBL/GenBank/DDBJ databases">
        <title>Genomic Encyclopedia of Type Strains, Phase IV (KMG-IV): sequencing the most valuable type-strain genomes for metagenomic binning, comparative biology and taxonomic classification.</title>
        <authorList>
            <person name="Goeker M."/>
        </authorList>
    </citation>
    <scope>NUCLEOTIDE SEQUENCE [LARGE SCALE GENOMIC DNA]</scope>
    <source>
        <strain evidence="2 3">DSM 29007</strain>
    </source>
</reference>
<evidence type="ECO:0000313" key="2">
    <source>
        <dbReference type="EMBL" id="MBB6069041.1"/>
    </source>
</evidence>
<organism evidence="2 3">
    <name type="scientific">Longimicrobium terrae</name>
    <dbReference type="NCBI Taxonomy" id="1639882"/>
    <lineage>
        <taxon>Bacteria</taxon>
        <taxon>Pseudomonadati</taxon>
        <taxon>Gemmatimonadota</taxon>
        <taxon>Longimicrobiia</taxon>
        <taxon>Longimicrobiales</taxon>
        <taxon>Longimicrobiaceae</taxon>
        <taxon>Longimicrobium</taxon>
    </lineage>
</organism>
<protein>
    <submittedName>
        <fullName evidence="2">Uncharacterized protein</fullName>
    </submittedName>
</protein>
<evidence type="ECO:0000256" key="1">
    <source>
        <dbReference type="SAM" id="MobiDB-lite"/>
    </source>
</evidence>
<gene>
    <name evidence="2" type="ORF">HNQ61_000652</name>
</gene>
<dbReference type="Pfam" id="PF18742">
    <property type="entry name" value="DpnII-MboI"/>
    <property type="match status" value="1"/>
</dbReference>
<name>A0A841GK00_9BACT</name>
<sequence length="303" mass="33860">MPAEARRIAAIVSDLRTAITQAENLYDRVILSGLLDYGDEDLDRQNVEWWIEIVFLKILAAAGFLGLTSIESLVKTDLDTAKDGGANGFTKIETGPDEPFSKWLSRLRQYTAAIEVLGEVQSVHSITKDVAEILRACQYSILDAKVYPEPPRSEDEVHRRIEAVLRCVFPDLKHKPMLTKPIKNYQPDTGLPSIRTLIEYKYLTKAAEAPIIADQILADTRGYHSRDWDTFIYVVYETRRIKPESEWNQLLTESGLANNTTAIVISGEPAPDEASPLERKSRGSGRRGVAPAPPSDWGHVGDE</sequence>
<feature type="region of interest" description="Disordered" evidence="1">
    <location>
        <begin position="266"/>
        <end position="303"/>
    </location>
</feature>
<comment type="caution">
    <text evidence="2">The sequence shown here is derived from an EMBL/GenBank/DDBJ whole genome shotgun (WGS) entry which is preliminary data.</text>
</comment>